<evidence type="ECO:0000256" key="3">
    <source>
        <dbReference type="ARBA" id="ARBA00022525"/>
    </source>
</evidence>
<sequence>MSGSLERLLLLTSPFGDDTAGGQASLHALSLQALERLSQPFEIGLDVACNEAGADVASLLNQQISLTVRRKDGIDRCFNGVVRHVRRIGHENRGYWQYHLELVPRLWFLSQTVDCRIFQQKTAVEILRQIFSENGVTPVEFHVSGSQPVREYTTQFNEDNLTFCHRVMQESGLFYYFEHSKSEHKLIVANNNGSFRRMSQPLHRVIWLGENVDIFDHWATGSGLAPGQVTLKDYDPERPSTPVRGYQSAQNAGAGAGQRTINRWPAQSTSNAVATDRARFHSESAVAAASLCHGHGYDPNLCPGFRFELAQDPSSGAEGVDYVTQEVRHSGRDDTWVGGTERSQYDCSFGCFKQETTWREPISIARPTMNGIFSGIVLGEGGEEIHADKLARVKVRPLFDHRGETVASMAIWARVLHGWAGDRWGWQHLPRVGTEVGLSFMNGDCDNPVVVGCFYHDQQQPVFAVPAEQTKQGFRSRSTTGGGPADYNELSFDDHLGQEMLFIHAQKDQKLEVEHDQTYEIGNNRSVTTKKDDSLVSSEGEITITASVGSVTITAATKLTLKCGASTITLTPADIVIDAPLVNICPGGLP</sequence>
<dbReference type="Gene3D" id="3.55.50.10">
    <property type="entry name" value="Baseplate protein-like domains"/>
    <property type="match status" value="1"/>
</dbReference>
<accession>A0ABT1W6Y2</accession>
<dbReference type="EMBL" id="JAMSKV010000007">
    <property type="protein sequence ID" value="MCQ8278631.1"/>
    <property type="molecule type" value="Genomic_DNA"/>
</dbReference>
<feature type="region of interest" description="Disordered" evidence="4">
    <location>
        <begin position="238"/>
        <end position="258"/>
    </location>
</feature>
<evidence type="ECO:0000256" key="1">
    <source>
        <dbReference type="ARBA" id="ARBA00004613"/>
    </source>
</evidence>
<dbReference type="InterPro" id="IPR050708">
    <property type="entry name" value="T6SS_VgrG/RHS"/>
</dbReference>
<dbReference type="SUPFAM" id="SSF69349">
    <property type="entry name" value="Phage fibre proteins"/>
    <property type="match status" value="1"/>
</dbReference>
<keyword evidence="3" id="KW-0964">Secreted</keyword>
<reference evidence="7 8" key="1">
    <citation type="submission" date="2022-06" db="EMBL/GenBank/DDBJ databases">
        <title>Endosaccharibacter gen. nov., sp. nov., endophytic bacteria isolated from sugarcane.</title>
        <authorList>
            <person name="Pitiwittayakul N."/>
            <person name="Yukphan P."/>
            <person name="Charoenyingcharoen P."/>
            <person name="Tanasupawat S."/>
        </authorList>
    </citation>
    <scope>NUCLEOTIDE SEQUENCE [LARGE SCALE GENOMIC DNA]</scope>
    <source>
        <strain evidence="7 8">KSS8</strain>
    </source>
</reference>
<feature type="domain" description="Gp5/Type VI secretion system Vgr C-terminal trimerisation" evidence="6">
    <location>
        <begin position="473"/>
        <end position="544"/>
    </location>
</feature>
<evidence type="ECO:0000256" key="4">
    <source>
        <dbReference type="SAM" id="MobiDB-lite"/>
    </source>
</evidence>
<dbReference type="RefSeq" id="WP_422864114.1">
    <property type="nucleotide sequence ID" value="NZ_JAMSKV010000007.1"/>
</dbReference>
<comment type="subcellular location">
    <subcellularLocation>
        <location evidence="1">Secreted</location>
    </subcellularLocation>
</comment>
<evidence type="ECO:0000256" key="2">
    <source>
        <dbReference type="ARBA" id="ARBA00005558"/>
    </source>
</evidence>
<organism evidence="7 8">
    <name type="scientific">Endosaccharibacter trunci</name>
    <dbReference type="NCBI Taxonomy" id="2812733"/>
    <lineage>
        <taxon>Bacteria</taxon>
        <taxon>Pseudomonadati</taxon>
        <taxon>Pseudomonadota</taxon>
        <taxon>Alphaproteobacteria</taxon>
        <taxon>Acetobacterales</taxon>
        <taxon>Acetobacteraceae</taxon>
        <taxon>Endosaccharibacter</taxon>
    </lineage>
</organism>
<comment type="caution">
    <text evidence="7">The sequence shown here is derived from an EMBL/GenBank/DDBJ whole genome shotgun (WGS) entry which is preliminary data.</text>
</comment>
<comment type="similarity">
    <text evidence="2">Belongs to the VgrG protein family.</text>
</comment>
<dbReference type="SUPFAM" id="SSF69255">
    <property type="entry name" value="gp5 N-terminal domain-like"/>
    <property type="match status" value="1"/>
</dbReference>
<gene>
    <name evidence="7" type="primary">vgrG</name>
    <name evidence="7" type="ORF">NFI95_09225</name>
</gene>
<dbReference type="SUPFAM" id="SSF69279">
    <property type="entry name" value="Phage tail proteins"/>
    <property type="match status" value="2"/>
</dbReference>
<evidence type="ECO:0000259" key="5">
    <source>
        <dbReference type="Pfam" id="PF04717"/>
    </source>
</evidence>
<dbReference type="InterPro" id="IPR037026">
    <property type="entry name" value="Vgr_OB-fold_dom_sf"/>
</dbReference>
<protein>
    <submittedName>
        <fullName evidence="7">Type VI secretion system tip protein VgrG</fullName>
    </submittedName>
</protein>
<dbReference type="Pfam" id="PF22178">
    <property type="entry name" value="Gp5_trimer_C"/>
    <property type="match status" value="1"/>
</dbReference>
<dbReference type="InterPro" id="IPR054030">
    <property type="entry name" value="Gp5_Vgr_C"/>
</dbReference>
<dbReference type="Gene3D" id="4.10.220.110">
    <property type="match status" value="1"/>
</dbReference>
<dbReference type="InterPro" id="IPR006531">
    <property type="entry name" value="Gp5/Vgr_OB"/>
</dbReference>
<dbReference type="Proteomes" id="UP001524587">
    <property type="component" value="Unassembled WGS sequence"/>
</dbReference>
<evidence type="ECO:0000313" key="8">
    <source>
        <dbReference type="Proteomes" id="UP001524587"/>
    </source>
</evidence>
<dbReference type="PANTHER" id="PTHR32305">
    <property type="match status" value="1"/>
</dbReference>
<dbReference type="NCBIfam" id="TIGR01646">
    <property type="entry name" value="vgr_GE"/>
    <property type="match status" value="1"/>
</dbReference>
<dbReference type="Gene3D" id="2.30.110.50">
    <property type="match status" value="1"/>
</dbReference>
<proteinExistence type="inferred from homology"/>
<dbReference type="InterPro" id="IPR017847">
    <property type="entry name" value="T6SS_RhsGE_Vgr_subset"/>
</dbReference>
<keyword evidence="8" id="KW-1185">Reference proteome</keyword>
<evidence type="ECO:0000259" key="6">
    <source>
        <dbReference type="Pfam" id="PF22178"/>
    </source>
</evidence>
<name>A0ABT1W6Y2_9PROT</name>
<dbReference type="NCBIfam" id="TIGR03361">
    <property type="entry name" value="VI_Rhs_Vgr"/>
    <property type="match status" value="1"/>
</dbReference>
<dbReference type="Pfam" id="PF04717">
    <property type="entry name" value="Phage_base_V"/>
    <property type="match status" value="1"/>
</dbReference>
<dbReference type="InterPro" id="IPR006533">
    <property type="entry name" value="T6SS_Vgr_RhsGE"/>
</dbReference>
<dbReference type="Pfam" id="PF05954">
    <property type="entry name" value="Phage_GPD"/>
    <property type="match status" value="1"/>
</dbReference>
<dbReference type="PANTHER" id="PTHR32305:SF15">
    <property type="entry name" value="PROTEIN RHSA-RELATED"/>
    <property type="match status" value="1"/>
</dbReference>
<dbReference type="Gene3D" id="2.40.50.230">
    <property type="entry name" value="Gp5 N-terminal domain"/>
    <property type="match status" value="1"/>
</dbReference>
<feature type="domain" description="Gp5/Type VI secretion system Vgr protein OB-fold" evidence="5">
    <location>
        <begin position="387"/>
        <end position="455"/>
    </location>
</feature>
<evidence type="ECO:0000313" key="7">
    <source>
        <dbReference type="EMBL" id="MCQ8278631.1"/>
    </source>
</evidence>